<dbReference type="EMBL" id="CANTFM010001091">
    <property type="protein sequence ID" value="CAI5735066.1"/>
    <property type="molecule type" value="Genomic_DNA"/>
</dbReference>
<gene>
    <name evidence="1" type="ORF">PDE001_LOCUS5902</name>
</gene>
<sequence>MEMIWTAATITRWLKTVDVTRGPGTGLVAAMGVDASLARGSGPIAAMGEDASLVRGIGPIAATISEPEIRSAMLSLRPRN</sequence>
<reference evidence="1" key="1">
    <citation type="submission" date="2022-12" db="EMBL/GenBank/DDBJ databases">
        <authorList>
            <person name="Webb A."/>
        </authorList>
    </citation>
    <scope>NUCLEOTIDE SEQUENCE</scope>
    <source>
        <strain evidence="1">Pd1</strain>
    </source>
</reference>
<dbReference type="Proteomes" id="UP001162029">
    <property type="component" value="Unassembled WGS sequence"/>
</dbReference>
<dbReference type="AlphaFoldDB" id="A0AAV0UID2"/>
<proteinExistence type="predicted"/>
<organism evidence="1 2">
    <name type="scientific">Peronospora destructor</name>
    <dbReference type="NCBI Taxonomy" id="86335"/>
    <lineage>
        <taxon>Eukaryota</taxon>
        <taxon>Sar</taxon>
        <taxon>Stramenopiles</taxon>
        <taxon>Oomycota</taxon>
        <taxon>Peronosporomycetes</taxon>
        <taxon>Peronosporales</taxon>
        <taxon>Peronosporaceae</taxon>
        <taxon>Peronospora</taxon>
    </lineage>
</organism>
<evidence type="ECO:0000313" key="1">
    <source>
        <dbReference type="EMBL" id="CAI5735066.1"/>
    </source>
</evidence>
<name>A0AAV0UID2_9STRA</name>
<protein>
    <submittedName>
        <fullName evidence="1">Uncharacterized protein</fullName>
    </submittedName>
</protein>
<accession>A0AAV0UID2</accession>
<keyword evidence="2" id="KW-1185">Reference proteome</keyword>
<comment type="caution">
    <text evidence="1">The sequence shown here is derived from an EMBL/GenBank/DDBJ whole genome shotgun (WGS) entry which is preliminary data.</text>
</comment>
<evidence type="ECO:0000313" key="2">
    <source>
        <dbReference type="Proteomes" id="UP001162029"/>
    </source>
</evidence>